<organism evidence="2 3">
    <name type="scientific">Gymnopus androsaceus JB14</name>
    <dbReference type="NCBI Taxonomy" id="1447944"/>
    <lineage>
        <taxon>Eukaryota</taxon>
        <taxon>Fungi</taxon>
        <taxon>Dikarya</taxon>
        <taxon>Basidiomycota</taxon>
        <taxon>Agaricomycotina</taxon>
        <taxon>Agaricomycetes</taxon>
        <taxon>Agaricomycetidae</taxon>
        <taxon>Agaricales</taxon>
        <taxon>Marasmiineae</taxon>
        <taxon>Omphalotaceae</taxon>
        <taxon>Gymnopus</taxon>
    </lineage>
</organism>
<protein>
    <submittedName>
        <fullName evidence="2">Uncharacterized protein</fullName>
    </submittedName>
</protein>
<evidence type="ECO:0000313" key="3">
    <source>
        <dbReference type="Proteomes" id="UP000799118"/>
    </source>
</evidence>
<dbReference type="EMBL" id="ML769472">
    <property type="protein sequence ID" value="KAE9399177.1"/>
    <property type="molecule type" value="Genomic_DNA"/>
</dbReference>
<feature type="compositionally biased region" description="Basic residues" evidence="1">
    <location>
        <begin position="560"/>
        <end position="574"/>
    </location>
</feature>
<feature type="compositionally biased region" description="Acidic residues" evidence="1">
    <location>
        <begin position="671"/>
        <end position="682"/>
    </location>
</feature>
<feature type="region of interest" description="Disordered" evidence="1">
    <location>
        <begin position="548"/>
        <end position="682"/>
    </location>
</feature>
<feature type="region of interest" description="Disordered" evidence="1">
    <location>
        <begin position="134"/>
        <end position="173"/>
    </location>
</feature>
<dbReference type="OrthoDB" id="3253416at2759"/>
<keyword evidence="3" id="KW-1185">Reference proteome</keyword>
<evidence type="ECO:0000313" key="2">
    <source>
        <dbReference type="EMBL" id="KAE9399177.1"/>
    </source>
</evidence>
<reference evidence="2" key="1">
    <citation type="journal article" date="2019" name="Environ. Microbiol.">
        <title>Fungal ecological strategies reflected in gene transcription - a case study of two litter decomposers.</title>
        <authorList>
            <person name="Barbi F."/>
            <person name="Kohler A."/>
            <person name="Barry K."/>
            <person name="Baskaran P."/>
            <person name="Daum C."/>
            <person name="Fauchery L."/>
            <person name="Ihrmark K."/>
            <person name="Kuo A."/>
            <person name="LaButti K."/>
            <person name="Lipzen A."/>
            <person name="Morin E."/>
            <person name="Grigoriev I.V."/>
            <person name="Henrissat B."/>
            <person name="Lindahl B."/>
            <person name="Martin F."/>
        </authorList>
    </citation>
    <scope>NUCLEOTIDE SEQUENCE</scope>
    <source>
        <strain evidence="2">JB14</strain>
    </source>
</reference>
<proteinExistence type="predicted"/>
<feature type="compositionally biased region" description="Acidic residues" evidence="1">
    <location>
        <begin position="578"/>
        <end position="593"/>
    </location>
</feature>
<evidence type="ECO:0000256" key="1">
    <source>
        <dbReference type="SAM" id="MobiDB-lite"/>
    </source>
</evidence>
<dbReference type="Proteomes" id="UP000799118">
    <property type="component" value="Unassembled WGS sequence"/>
</dbReference>
<gene>
    <name evidence="2" type="ORF">BT96DRAFT_994147</name>
</gene>
<feature type="compositionally biased region" description="Polar residues" evidence="1">
    <location>
        <begin position="134"/>
        <end position="143"/>
    </location>
</feature>
<dbReference type="AlphaFoldDB" id="A0A6A4HQ77"/>
<name>A0A6A4HQ77_9AGAR</name>
<feature type="compositionally biased region" description="Basic and acidic residues" evidence="1">
    <location>
        <begin position="630"/>
        <end position="641"/>
    </location>
</feature>
<feature type="compositionally biased region" description="Basic residues" evidence="1">
    <location>
        <begin position="615"/>
        <end position="629"/>
    </location>
</feature>
<feature type="compositionally biased region" description="Basic and acidic residues" evidence="1">
    <location>
        <begin position="604"/>
        <end position="613"/>
    </location>
</feature>
<accession>A0A6A4HQ77</accession>
<feature type="compositionally biased region" description="Low complexity" evidence="1">
    <location>
        <begin position="158"/>
        <end position="172"/>
    </location>
</feature>
<sequence>MALVDVVDDVVGDADEGRSSRCFATPQEFANLCSSFIRFFRPFCKMPALTWTDPVVTEPVDASQVARAPAEISKSTQDVLDSTRQNLRVITVQRPSTSQVISYLDSLDVGFDPEADSSSPRVSTQDILRHANVNATQNLSGGSIETRPPFAKHSGANTPSSSSLPSTASAPAVDTSVPLPSTCAAAPGSAGSSASVAVVSSPEDDIGVGASSGAGSSGVVTVAGEAVIAAGPSTSAAAESATGLGAPHKQDKLMDAINDATTAYEAKLEEIANANGYKVDRIKQLALYSPPIKSRRKVSDWNIMVYFKGKELNDDKGPGDRKTLDEIREELRKDKDLMAAMSDSEEMKIYREEYYEAKEAESKGKVQRVSGKSMAQVASKTLDLLQAQCDYAFLTVGTNSFGVTTRGSFEKDTAKGFFGAGPADDFLREKFGISLAKLGECFDAYVCTKEALGKKKLSKADMAKATVKLINRGLEEITGVKDLVMAYSKYEESIVAVYKVVIDGWPEDIPRVSPQSLTKVEDVKELYDAWSEGQACWRKLTSKQVRELKAQREPVAGRVKQAKKKQMNTRKQKRAHVEDDDEDDGDAQMSEDEERARGAQKRLRLGDDKDGGKSGKAKAKSGTKGKGKVVSKEKAKGKGKEGVSTGKSRGSMARKAKENVVSIPDGIVDDKEGESDEYVEDE</sequence>